<dbReference type="PANTHER" id="PTHR48079:SF6">
    <property type="entry name" value="NAD(P)-BINDING DOMAIN-CONTAINING PROTEIN-RELATED"/>
    <property type="match status" value="1"/>
</dbReference>
<evidence type="ECO:0000313" key="3">
    <source>
        <dbReference type="Proteomes" id="UP001500582"/>
    </source>
</evidence>
<dbReference type="CDD" id="cd05266">
    <property type="entry name" value="SDR_a4"/>
    <property type="match status" value="1"/>
</dbReference>
<comment type="caution">
    <text evidence="2">The sequence shown here is derived from an EMBL/GenBank/DDBJ whole genome shotgun (WGS) entry which is preliminary data.</text>
</comment>
<accession>A0ABP8FN04</accession>
<dbReference type="Gene3D" id="3.40.50.720">
    <property type="entry name" value="NAD(P)-binding Rossmann-like Domain"/>
    <property type="match status" value="1"/>
</dbReference>
<dbReference type="Pfam" id="PF13460">
    <property type="entry name" value="NAD_binding_10"/>
    <property type="match status" value="1"/>
</dbReference>
<name>A0ABP8FN04_9SPHI</name>
<sequence>MMPDKLTVSILGCGWYGLSFAESLVAKGITVKGSTTSPQKQKELKAKGILPYVIKVNADEATDDADFFKCDILWIAIPPKTRSGEGDSYVHKIERIIELAVLHKVQQVVLISSSGVYGDHNQEVDEITAPNPVTESGKVLLRAEDLVRAQAEFTSTIIRFAGLIGPGRDPGRFFAGKKNIPNGKAPVNLIHLDDCIGISHAIIDEQAFGYTFNACSPSHPEKADYYTRAAEASGLEIPEFIDELLEWKVVGSIYVDDVLGYNYTTLI</sequence>
<dbReference type="SUPFAM" id="SSF51735">
    <property type="entry name" value="NAD(P)-binding Rossmann-fold domains"/>
    <property type="match status" value="1"/>
</dbReference>
<protein>
    <submittedName>
        <fullName evidence="2">SDR family oxidoreductase</fullName>
    </submittedName>
</protein>
<dbReference type="PANTHER" id="PTHR48079">
    <property type="entry name" value="PROTEIN YEEZ"/>
    <property type="match status" value="1"/>
</dbReference>
<proteinExistence type="predicted"/>
<keyword evidence="3" id="KW-1185">Reference proteome</keyword>
<dbReference type="InterPro" id="IPR036291">
    <property type="entry name" value="NAD(P)-bd_dom_sf"/>
</dbReference>
<dbReference type="InterPro" id="IPR051783">
    <property type="entry name" value="NAD(P)-dependent_oxidoreduct"/>
</dbReference>
<evidence type="ECO:0000313" key="2">
    <source>
        <dbReference type="EMBL" id="GAA4307518.1"/>
    </source>
</evidence>
<feature type="domain" description="NAD(P)-binding" evidence="1">
    <location>
        <begin position="14"/>
        <end position="167"/>
    </location>
</feature>
<reference evidence="3" key="1">
    <citation type="journal article" date="2019" name="Int. J. Syst. Evol. Microbiol.">
        <title>The Global Catalogue of Microorganisms (GCM) 10K type strain sequencing project: providing services to taxonomists for standard genome sequencing and annotation.</title>
        <authorList>
            <consortium name="The Broad Institute Genomics Platform"/>
            <consortium name="The Broad Institute Genome Sequencing Center for Infectious Disease"/>
            <person name="Wu L."/>
            <person name="Ma J."/>
        </authorList>
    </citation>
    <scope>NUCLEOTIDE SEQUENCE [LARGE SCALE GENOMIC DNA]</scope>
    <source>
        <strain evidence="3">JCM 17705</strain>
    </source>
</reference>
<dbReference type="Proteomes" id="UP001500582">
    <property type="component" value="Unassembled WGS sequence"/>
</dbReference>
<organism evidence="2 3">
    <name type="scientific">Mucilaginibacter gynuensis</name>
    <dbReference type="NCBI Taxonomy" id="1302236"/>
    <lineage>
        <taxon>Bacteria</taxon>
        <taxon>Pseudomonadati</taxon>
        <taxon>Bacteroidota</taxon>
        <taxon>Sphingobacteriia</taxon>
        <taxon>Sphingobacteriales</taxon>
        <taxon>Sphingobacteriaceae</taxon>
        <taxon>Mucilaginibacter</taxon>
    </lineage>
</organism>
<dbReference type="RefSeq" id="WP_345209018.1">
    <property type="nucleotide sequence ID" value="NZ_BAABFT010000001.1"/>
</dbReference>
<dbReference type="InterPro" id="IPR016040">
    <property type="entry name" value="NAD(P)-bd_dom"/>
</dbReference>
<gene>
    <name evidence="2" type="ORF">GCM10023149_01090</name>
</gene>
<evidence type="ECO:0000259" key="1">
    <source>
        <dbReference type="Pfam" id="PF13460"/>
    </source>
</evidence>
<dbReference type="EMBL" id="BAABFT010000001">
    <property type="protein sequence ID" value="GAA4307518.1"/>
    <property type="molecule type" value="Genomic_DNA"/>
</dbReference>